<protein>
    <recommendedName>
        <fullName evidence="5">Actin-like protein N-terminal domain-containing protein</fullName>
    </recommendedName>
</protein>
<comment type="caution">
    <text evidence="3">The sequence shown here is derived from an EMBL/GenBank/DDBJ whole genome shotgun (WGS) entry which is preliminary data.</text>
</comment>
<dbReference type="Pfam" id="PF22128">
    <property type="entry name" value="Alp7A_like_C"/>
    <property type="match status" value="1"/>
</dbReference>
<evidence type="ECO:0000313" key="3">
    <source>
        <dbReference type="EMBL" id="MFE8700982.1"/>
    </source>
</evidence>
<evidence type="ECO:0000259" key="1">
    <source>
        <dbReference type="Pfam" id="PF17989"/>
    </source>
</evidence>
<proteinExistence type="predicted"/>
<dbReference type="InterPro" id="IPR043129">
    <property type="entry name" value="ATPase_NBD"/>
</dbReference>
<accession>A0ABW6KE49</accession>
<dbReference type="Pfam" id="PF17989">
    <property type="entry name" value="ALP_N"/>
    <property type="match status" value="1"/>
</dbReference>
<gene>
    <name evidence="3" type="ORF">ACFYKX_10170</name>
</gene>
<evidence type="ECO:0008006" key="5">
    <source>
        <dbReference type="Google" id="ProtNLM"/>
    </source>
</evidence>
<dbReference type="SUPFAM" id="SSF53067">
    <property type="entry name" value="Actin-like ATPase domain"/>
    <property type="match status" value="2"/>
</dbReference>
<dbReference type="Proteomes" id="UP001601059">
    <property type="component" value="Unassembled WGS sequence"/>
</dbReference>
<dbReference type="Gene3D" id="3.30.420.40">
    <property type="match status" value="2"/>
</dbReference>
<reference evidence="3 4" key="1">
    <citation type="submission" date="2024-08" db="EMBL/GenBank/DDBJ databases">
        <title>Two novel Cytobacillus novel species.</title>
        <authorList>
            <person name="Liu G."/>
        </authorList>
    </citation>
    <scope>NUCLEOTIDE SEQUENCE [LARGE SCALE GENOMIC DNA]</scope>
    <source>
        <strain evidence="3 4">FJAT-54145</strain>
    </source>
</reference>
<dbReference type="EMBL" id="JBIACK010000004">
    <property type="protein sequence ID" value="MFE8700982.1"/>
    <property type="molecule type" value="Genomic_DNA"/>
</dbReference>
<dbReference type="InterPro" id="IPR054368">
    <property type="entry name" value="Alp7A-like_C"/>
</dbReference>
<feature type="domain" description="Actin-like protein N-terminal" evidence="1">
    <location>
        <begin position="11"/>
        <end position="168"/>
    </location>
</feature>
<evidence type="ECO:0000313" key="4">
    <source>
        <dbReference type="Proteomes" id="UP001601059"/>
    </source>
</evidence>
<keyword evidence="4" id="KW-1185">Reference proteome</keyword>
<sequence length="375" mass="42187">MSHQNIRLFSADIGNDAMKGYAGEHHYYIPNVVAEIGDTRDYVELERNLLDGLHVEIESRALSKGSTTCAVGNLAMQYQNNHELTQDSDKSSHDQPLVLLLTTLAVDALKHFPNQNGEVKAKYYLSTGLPLQEATQKGKKKAFKEKIAGFTHVVTFKDTPEASGVRVILSFEDVLVNTEGHAAVFELTLDDHGKVKNENLTGVTLLIDDIGGLSTDAAIIHANGSVDNVNSEGMREGVSPSLDEIMKRVEKEYRYMFKSRREVVEVLTNPLASEKGYIYVKGKKTSIQHIADEILMRLAKREYHLLQQIWAKEGRIRFAFLIGGGSAILRPYLEQLNREGDDFPLRFVEAEDSIWMVSKAYFKILRLYLNQKKRG</sequence>
<dbReference type="RefSeq" id="WP_389360698.1">
    <property type="nucleotide sequence ID" value="NZ_JBIACK010000004.1"/>
</dbReference>
<dbReference type="InterPro" id="IPR040607">
    <property type="entry name" value="ALP_N"/>
</dbReference>
<evidence type="ECO:0000259" key="2">
    <source>
        <dbReference type="Pfam" id="PF22128"/>
    </source>
</evidence>
<feature type="domain" description="Alp7A-like C-terminal" evidence="2">
    <location>
        <begin position="206"/>
        <end position="339"/>
    </location>
</feature>
<name>A0ABW6KE49_9BACI</name>
<organism evidence="3 4">
    <name type="scientific">Cytobacillus spartinae</name>
    <dbReference type="NCBI Taxonomy" id="3299023"/>
    <lineage>
        <taxon>Bacteria</taxon>
        <taxon>Bacillati</taxon>
        <taxon>Bacillota</taxon>
        <taxon>Bacilli</taxon>
        <taxon>Bacillales</taxon>
        <taxon>Bacillaceae</taxon>
        <taxon>Cytobacillus</taxon>
    </lineage>
</organism>
<dbReference type="CDD" id="cd24023">
    <property type="entry name" value="ASKHA_NBD_ParM_Alp7A-like"/>
    <property type="match status" value="1"/>
</dbReference>